<keyword evidence="3" id="KW-0808">Transferase</keyword>
<feature type="domain" description="Aminoglycoside phosphotransferase" evidence="9">
    <location>
        <begin position="56"/>
        <end position="284"/>
    </location>
</feature>
<comment type="caution">
    <text evidence="10">The sequence shown here is derived from an EMBL/GenBank/DDBJ whole genome shotgun (WGS) entry which is preliminary data.</text>
</comment>
<dbReference type="Pfam" id="PF01636">
    <property type="entry name" value="APH"/>
    <property type="match status" value="1"/>
</dbReference>
<evidence type="ECO:0000256" key="4">
    <source>
        <dbReference type="ARBA" id="ARBA00022777"/>
    </source>
</evidence>
<comment type="subcellular location">
    <subcellularLocation>
        <location evidence="1">Cytoplasm</location>
    </subcellularLocation>
</comment>
<evidence type="ECO:0000256" key="8">
    <source>
        <dbReference type="ARBA" id="ARBA00040505"/>
    </source>
</evidence>
<dbReference type="InterPro" id="IPR050249">
    <property type="entry name" value="Pseudomonas-type_ThrB"/>
</dbReference>
<evidence type="ECO:0000256" key="3">
    <source>
        <dbReference type="ARBA" id="ARBA00022679"/>
    </source>
</evidence>
<sequence>MDDAVEGLFRATGLTGPPHVTDEPLVLRALAEHYDMHGRLTRLDTEKDSTFRFTGRRGAVDGVLLVKVSQPDEPAAVVACQVDVVGFVQRQDAGIRVQGMVPDAAGELLRPLLDDAGRPLGLLRVQEYIPGTLLADAAASPEQLREVGATLGRLDVALRGFQHEGEERALVWDLSRFPSLRALVELEADPERRELALRAFDGFDQHVAPRLGTARTQVIHGDFSPYNVIVEPGADPFVQGVIDFGDAIRTAVIFDPAVLLANHLHGALLHPWAAARELLAGYRRELPLSDVEVDMLIHATLARVALRALVANWRIARGTEREAYIRSHARHDWDRLERALRVGTGPAFDYLMHATP</sequence>
<dbReference type="AlphaFoldDB" id="A0A3N2AS38"/>
<dbReference type="EC" id="2.7.1.81" evidence="7"/>
<keyword evidence="11" id="KW-1185">Reference proteome</keyword>
<name>A0A3N2AS38_9MICO</name>
<evidence type="ECO:0000256" key="7">
    <source>
        <dbReference type="ARBA" id="ARBA00038873"/>
    </source>
</evidence>
<evidence type="ECO:0000259" key="9">
    <source>
        <dbReference type="Pfam" id="PF01636"/>
    </source>
</evidence>
<evidence type="ECO:0000313" key="10">
    <source>
        <dbReference type="EMBL" id="ROR65834.1"/>
    </source>
</evidence>
<protein>
    <recommendedName>
        <fullName evidence="8">Hydroxylysine kinase</fullName>
        <ecNumber evidence="7">2.7.1.81</ecNumber>
    </recommendedName>
</protein>
<dbReference type="PANTHER" id="PTHR21064:SF1">
    <property type="entry name" value="HYDROXYLYSINE KINASE"/>
    <property type="match status" value="1"/>
</dbReference>
<dbReference type="GO" id="GO:0047992">
    <property type="term" value="F:hydroxylysine kinase activity"/>
    <property type="evidence" value="ECO:0007669"/>
    <property type="project" value="UniProtKB-EC"/>
</dbReference>
<gene>
    <name evidence="10" type="ORF">EDD26_1204</name>
</gene>
<dbReference type="InterPro" id="IPR002575">
    <property type="entry name" value="Aminoglycoside_PTrfase"/>
</dbReference>
<evidence type="ECO:0000256" key="5">
    <source>
        <dbReference type="ARBA" id="ARBA00036820"/>
    </source>
</evidence>
<dbReference type="GO" id="GO:0005737">
    <property type="term" value="C:cytoplasm"/>
    <property type="evidence" value="ECO:0007669"/>
    <property type="project" value="UniProtKB-SubCell"/>
</dbReference>
<dbReference type="PANTHER" id="PTHR21064">
    <property type="entry name" value="AMINOGLYCOSIDE PHOSPHOTRANSFERASE DOMAIN-CONTAINING PROTEIN-RELATED"/>
    <property type="match status" value="1"/>
</dbReference>
<dbReference type="InterPro" id="IPR011009">
    <property type="entry name" value="Kinase-like_dom_sf"/>
</dbReference>
<proteinExistence type="predicted"/>
<dbReference type="Gene3D" id="3.90.1200.10">
    <property type="match status" value="1"/>
</dbReference>
<comment type="function">
    <text evidence="6">Catalyzes the GTP-dependent phosphorylation of 5-hydroxy-L-lysine.</text>
</comment>
<dbReference type="Proteomes" id="UP000275456">
    <property type="component" value="Unassembled WGS sequence"/>
</dbReference>
<organism evidence="10 11">
    <name type="scientific">Agrococcus jenensis</name>
    <dbReference type="NCBI Taxonomy" id="46353"/>
    <lineage>
        <taxon>Bacteria</taxon>
        <taxon>Bacillati</taxon>
        <taxon>Actinomycetota</taxon>
        <taxon>Actinomycetes</taxon>
        <taxon>Micrococcales</taxon>
        <taxon>Microbacteriaceae</taxon>
        <taxon>Agrococcus</taxon>
    </lineage>
</organism>
<evidence type="ECO:0000313" key="11">
    <source>
        <dbReference type="Proteomes" id="UP000275456"/>
    </source>
</evidence>
<dbReference type="RefSeq" id="WP_170165548.1">
    <property type="nucleotide sequence ID" value="NZ_RKHJ01000001.1"/>
</dbReference>
<keyword evidence="4 10" id="KW-0418">Kinase</keyword>
<reference evidence="10 11" key="1">
    <citation type="submission" date="2018-11" db="EMBL/GenBank/DDBJ databases">
        <title>Sequencing the genomes of 1000 actinobacteria strains.</title>
        <authorList>
            <person name="Klenk H.-P."/>
        </authorList>
    </citation>
    <scope>NUCLEOTIDE SEQUENCE [LARGE SCALE GENOMIC DNA]</scope>
    <source>
        <strain evidence="10 11">DSM 9580</strain>
    </source>
</reference>
<keyword evidence="2" id="KW-0963">Cytoplasm</keyword>
<dbReference type="SUPFAM" id="SSF56112">
    <property type="entry name" value="Protein kinase-like (PK-like)"/>
    <property type="match status" value="1"/>
</dbReference>
<accession>A0A3N2AS38</accession>
<evidence type="ECO:0000256" key="2">
    <source>
        <dbReference type="ARBA" id="ARBA00022490"/>
    </source>
</evidence>
<evidence type="ECO:0000256" key="6">
    <source>
        <dbReference type="ARBA" id="ARBA00037368"/>
    </source>
</evidence>
<evidence type="ECO:0000256" key="1">
    <source>
        <dbReference type="ARBA" id="ARBA00004496"/>
    </source>
</evidence>
<comment type="catalytic activity">
    <reaction evidence="5">
        <text>(5R)-5-hydroxy-L-lysine + GTP = (5R)-5-phosphooxy-L-lysine + GDP + H(+)</text>
        <dbReference type="Rhea" id="RHEA:19049"/>
        <dbReference type="ChEBI" id="CHEBI:15378"/>
        <dbReference type="ChEBI" id="CHEBI:37565"/>
        <dbReference type="ChEBI" id="CHEBI:57882"/>
        <dbReference type="ChEBI" id="CHEBI:58189"/>
        <dbReference type="ChEBI" id="CHEBI:58357"/>
        <dbReference type="EC" id="2.7.1.81"/>
    </reaction>
</comment>
<dbReference type="EMBL" id="RKHJ01000001">
    <property type="protein sequence ID" value="ROR65834.1"/>
    <property type="molecule type" value="Genomic_DNA"/>
</dbReference>